<feature type="compositionally biased region" description="Low complexity" evidence="7">
    <location>
        <begin position="494"/>
        <end position="506"/>
    </location>
</feature>
<dbReference type="GO" id="GO:0071013">
    <property type="term" value="C:catalytic step 2 spliceosome"/>
    <property type="evidence" value="ECO:0000318"/>
    <property type="project" value="GO_Central"/>
</dbReference>
<evidence type="ECO:0000256" key="7">
    <source>
        <dbReference type="SAM" id="MobiDB-lite"/>
    </source>
</evidence>
<reference evidence="9 10" key="1">
    <citation type="journal article" date="2013" name="Proc. Natl. Acad. Sci. U.S.A.">
        <title>Fine-scale variation in meiotic recombination in Mimulus inferred from population shotgun sequencing.</title>
        <authorList>
            <person name="Hellsten U."/>
            <person name="Wright K.M."/>
            <person name="Jenkins J."/>
            <person name="Shu S."/>
            <person name="Yuan Y."/>
            <person name="Wessler S.R."/>
            <person name="Schmutz J."/>
            <person name="Willis J.H."/>
            <person name="Rokhsar D.S."/>
        </authorList>
    </citation>
    <scope>NUCLEOTIDE SEQUENCE [LARGE SCALE GENOMIC DNA]</scope>
    <source>
        <strain evidence="10">cv. DUN x IM62</strain>
    </source>
</reference>
<dbReference type="Pfam" id="PF02847">
    <property type="entry name" value="MA3"/>
    <property type="match status" value="1"/>
</dbReference>
<evidence type="ECO:0000259" key="8">
    <source>
        <dbReference type="PROSITE" id="PS51366"/>
    </source>
</evidence>
<evidence type="ECO:0000256" key="2">
    <source>
        <dbReference type="ARBA" id="ARBA00006856"/>
    </source>
</evidence>
<dbReference type="PANTHER" id="PTHR18034:SF3">
    <property type="entry name" value="PRE-MRNA-SPLICING FACTOR CWC22 HOMOLOG"/>
    <property type="match status" value="1"/>
</dbReference>
<evidence type="ECO:0000256" key="1">
    <source>
        <dbReference type="ARBA" id="ARBA00004123"/>
    </source>
</evidence>
<organism evidence="9 10">
    <name type="scientific">Erythranthe guttata</name>
    <name type="common">Yellow monkey flower</name>
    <name type="synonym">Mimulus guttatus</name>
    <dbReference type="NCBI Taxonomy" id="4155"/>
    <lineage>
        <taxon>Eukaryota</taxon>
        <taxon>Viridiplantae</taxon>
        <taxon>Streptophyta</taxon>
        <taxon>Embryophyta</taxon>
        <taxon>Tracheophyta</taxon>
        <taxon>Spermatophyta</taxon>
        <taxon>Magnoliopsida</taxon>
        <taxon>eudicotyledons</taxon>
        <taxon>Gunneridae</taxon>
        <taxon>Pentapetalae</taxon>
        <taxon>asterids</taxon>
        <taxon>lamiids</taxon>
        <taxon>Lamiales</taxon>
        <taxon>Phrymaceae</taxon>
        <taxon>Erythranthe</taxon>
    </lineage>
</organism>
<evidence type="ECO:0000256" key="4">
    <source>
        <dbReference type="ARBA" id="ARBA00022845"/>
    </source>
</evidence>
<dbReference type="GO" id="GO:0003723">
    <property type="term" value="F:RNA binding"/>
    <property type="evidence" value="ECO:0000318"/>
    <property type="project" value="GO_Central"/>
</dbReference>
<dbReference type="PROSITE" id="PS51366">
    <property type="entry name" value="MI"/>
    <property type="match status" value="1"/>
</dbReference>
<evidence type="ECO:0000256" key="3">
    <source>
        <dbReference type="ARBA" id="ARBA00022664"/>
    </source>
</evidence>
<keyword evidence="10" id="KW-1185">Reference proteome</keyword>
<dbReference type="SUPFAM" id="SSF48371">
    <property type="entry name" value="ARM repeat"/>
    <property type="match status" value="1"/>
</dbReference>
<dbReference type="InterPro" id="IPR003891">
    <property type="entry name" value="Initiation_fac_eIF4g_MI"/>
</dbReference>
<keyword evidence="5" id="KW-0508">mRNA splicing</keyword>
<keyword evidence="6" id="KW-0539">Nucleus</keyword>
<dbReference type="Pfam" id="PF02854">
    <property type="entry name" value="MIF4G"/>
    <property type="match status" value="1"/>
</dbReference>
<sequence>MAPCARMMKEIKDESSVEYQRLAWDALRKSINGLVNKVSTNNIKNIIPELFAENLVRGRGLFCRSCIKSQTACPRFTDVFAALVAVVNTKFPEVGLVLLRRIILQFQIAYKRNDKPRLLAAVKFIAHLVNQNVVHELISLELLTLLLENPTDDSVEVAVGFVTECGALLLEVCPRGLHGVFERFRGFLHEGKQIDKPKFQGYPAIRPELDLVEKEDQFTHVELSLADKIDPQIAIDVFKADPNFLENEKIYEQLKKDILGDQEEEEEEEEEDDQELESESELIRDETETNLINLRRSMYLTIMSSVDFEEAGHKLMEIMETEPGHEMELCIMLLECCSQERTYIRYYGLIGQRFCMMKNIHKENFEKYFVHQYSTIHHLETNKIRNVANFFAHLLATDALPWHVLAYIRLTKDSTNSSSRIFIKFLFQELSEHLGIRMLSERLSKEIFDESIFPKDNPINTRFAINYFISIGLGGITDNLQDYYKNMPRLVIQQQNSQEESESGSLSDDDDRRAKKRRRN</sequence>
<feature type="compositionally biased region" description="Acidic residues" evidence="7">
    <location>
        <begin position="260"/>
        <end position="280"/>
    </location>
</feature>
<dbReference type="SMART" id="SM00543">
    <property type="entry name" value="MIF4G"/>
    <property type="match status" value="1"/>
</dbReference>
<dbReference type="eggNOG" id="KOG2140">
    <property type="taxonomic scope" value="Eukaryota"/>
</dbReference>
<dbReference type="PANTHER" id="PTHR18034">
    <property type="entry name" value="CELL CYCLE CONTROL PROTEIN CWF22-RELATED"/>
    <property type="match status" value="1"/>
</dbReference>
<feature type="region of interest" description="Disordered" evidence="7">
    <location>
        <begin position="260"/>
        <end position="283"/>
    </location>
</feature>
<protein>
    <recommendedName>
        <fullName evidence="8">MI domain-containing protein</fullName>
    </recommendedName>
</protein>
<keyword evidence="4" id="KW-0810">Translation regulation</keyword>
<proteinExistence type="inferred from homology"/>
<gene>
    <name evidence="9" type="ORF">MIMGU_mgv1a022780mg</name>
</gene>
<dbReference type="GO" id="GO:0000398">
    <property type="term" value="P:mRNA splicing, via spliceosome"/>
    <property type="evidence" value="ECO:0000318"/>
    <property type="project" value="GO_Central"/>
</dbReference>
<feature type="region of interest" description="Disordered" evidence="7">
    <location>
        <begin position="494"/>
        <end position="520"/>
    </location>
</feature>
<comment type="similarity">
    <text evidence="2">Belongs to the CWC22 family.</text>
</comment>
<feature type="domain" description="MI" evidence="8">
    <location>
        <begin position="293"/>
        <end position="410"/>
    </location>
</feature>
<dbReference type="EMBL" id="KI632337">
    <property type="protein sequence ID" value="EYU18203.1"/>
    <property type="molecule type" value="Genomic_DNA"/>
</dbReference>
<evidence type="ECO:0000256" key="6">
    <source>
        <dbReference type="ARBA" id="ARBA00023242"/>
    </source>
</evidence>
<dbReference type="Gene3D" id="1.25.40.180">
    <property type="match status" value="1"/>
</dbReference>
<dbReference type="STRING" id="4155.A0A022PTQ8"/>
<dbReference type="GO" id="GO:0006417">
    <property type="term" value="P:regulation of translation"/>
    <property type="evidence" value="ECO:0007669"/>
    <property type="project" value="UniProtKB-KW"/>
</dbReference>
<name>A0A022PTQ8_ERYGU</name>
<evidence type="ECO:0000313" key="10">
    <source>
        <dbReference type="Proteomes" id="UP000030748"/>
    </source>
</evidence>
<dbReference type="InterPro" id="IPR003890">
    <property type="entry name" value="MIF4G-like_typ-3"/>
</dbReference>
<comment type="subcellular location">
    <subcellularLocation>
        <location evidence="1">Nucleus</location>
    </subcellularLocation>
</comment>
<evidence type="ECO:0000256" key="5">
    <source>
        <dbReference type="ARBA" id="ARBA00023187"/>
    </source>
</evidence>
<accession>A0A022PTQ8</accession>
<dbReference type="InterPro" id="IPR050781">
    <property type="entry name" value="CWC22_splicing_factor"/>
</dbReference>
<dbReference type="Proteomes" id="UP000030748">
    <property type="component" value="Unassembled WGS sequence"/>
</dbReference>
<dbReference type="AlphaFoldDB" id="A0A022PTQ8"/>
<keyword evidence="3" id="KW-0507">mRNA processing</keyword>
<dbReference type="InterPro" id="IPR016024">
    <property type="entry name" value="ARM-type_fold"/>
</dbReference>
<evidence type="ECO:0000313" key="9">
    <source>
        <dbReference type="EMBL" id="EYU18203.1"/>
    </source>
</evidence>
<dbReference type="SMART" id="SM00544">
    <property type="entry name" value="MA3"/>
    <property type="match status" value="1"/>
</dbReference>